<dbReference type="Proteomes" id="UP001055879">
    <property type="component" value="Linkage Group LG05"/>
</dbReference>
<evidence type="ECO:0000313" key="2">
    <source>
        <dbReference type="Proteomes" id="UP001055879"/>
    </source>
</evidence>
<reference evidence="1 2" key="2">
    <citation type="journal article" date="2022" name="Mol. Ecol. Resour.">
        <title>The genomes of chicory, endive, great burdock and yacon provide insights into Asteraceae paleo-polyploidization history and plant inulin production.</title>
        <authorList>
            <person name="Fan W."/>
            <person name="Wang S."/>
            <person name="Wang H."/>
            <person name="Wang A."/>
            <person name="Jiang F."/>
            <person name="Liu H."/>
            <person name="Zhao H."/>
            <person name="Xu D."/>
            <person name="Zhang Y."/>
        </authorList>
    </citation>
    <scope>NUCLEOTIDE SEQUENCE [LARGE SCALE GENOMIC DNA]</scope>
    <source>
        <strain evidence="2">cv. Niubang</strain>
    </source>
</reference>
<accession>A0ACB9C6D7</accession>
<sequence length="71" mass="8424">MYEIQDYFSLMWTVDDVVEYKHGEKSAQTLHSAGFQNLVFHNYNRLGHYTIPEEVNDVCCWLVAMMRLDGY</sequence>
<gene>
    <name evidence="1" type="ORF">L6452_18540</name>
</gene>
<comment type="caution">
    <text evidence="1">The sequence shown here is derived from an EMBL/GenBank/DDBJ whole genome shotgun (WGS) entry which is preliminary data.</text>
</comment>
<evidence type="ECO:0000313" key="1">
    <source>
        <dbReference type="EMBL" id="KAI3729869.1"/>
    </source>
</evidence>
<keyword evidence="2" id="KW-1185">Reference proteome</keyword>
<dbReference type="EMBL" id="CM042051">
    <property type="protein sequence ID" value="KAI3729869.1"/>
    <property type="molecule type" value="Genomic_DNA"/>
</dbReference>
<reference evidence="2" key="1">
    <citation type="journal article" date="2022" name="Mol. Ecol. Resour.">
        <title>The genomes of chicory, endive, great burdock and yacon provide insights into Asteraceae palaeo-polyploidization history and plant inulin production.</title>
        <authorList>
            <person name="Fan W."/>
            <person name="Wang S."/>
            <person name="Wang H."/>
            <person name="Wang A."/>
            <person name="Jiang F."/>
            <person name="Liu H."/>
            <person name="Zhao H."/>
            <person name="Xu D."/>
            <person name="Zhang Y."/>
        </authorList>
    </citation>
    <scope>NUCLEOTIDE SEQUENCE [LARGE SCALE GENOMIC DNA]</scope>
    <source>
        <strain evidence="2">cv. Niubang</strain>
    </source>
</reference>
<name>A0ACB9C6D7_ARCLA</name>
<proteinExistence type="predicted"/>
<protein>
    <submittedName>
        <fullName evidence="1">Uncharacterized protein</fullName>
    </submittedName>
</protein>
<organism evidence="1 2">
    <name type="scientific">Arctium lappa</name>
    <name type="common">Greater burdock</name>
    <name type="synonym">Lappa major</name>
    <dbReference type="NCBI Taxonomy" id="4217"/>
    <lineage>
        <taxon>Eukaryota</taxon>
        <taxon>Viridiplantae</taxon>
        <taxon>Streptophyta</taxon>
        <taxon>Embryophyta</taxon>
        <taxon>Tracheophyta</taxon>
        <taxon>Spermatophyta</taxon>
        <taxon>Magnoliopsida</taxon>
        <taxon>eudicotyledons</taxon>
        <taxon>Gunneridae</taxon>
        <taxon>Pentapetalae</taxon>
        <taxon>asterids</taxon>
        <taxon>campanulids</taxon>
        <taxon>Asterales</taxon>
        <taxon>Asteraceae</taxon>
        <taxon>Carduoideae</taxon>
        <taxon>Cardueae</taxon>
        <taxon>Arctiinae</taxon>
        <taxon>Arctium</taxon>
    </lineage>
</organism>